<evidence type="ECO:0000313" key="9">
    <source>
        <dbReference type="EMBL" id="AIS51339.1"/>
    </source>
</evidence>
<evidence type="ECO:0000256" key="7">
    <source>
        <dbReference type="ARBA" id="ARBA00023134"/>
    </source>
</evidence>
<dbReference type="Pfam" id="PF02492">
    <property type="entry name" value="cobW"/>
    <property type="match status" value="1"/>
</dbReference>
<comment type="similarity">
    <text evidence="1">Belongs to the SIMIBI class G3E GTPase family. HypB/HupM subfamily.</text>
</comment>
<evidence type="ECO:0000256" key="1">
    <source>
        <dbReference type="ARBA" id="ARBA00006211"/>
    </source>
</evidence>
<dbReference type="InterPro" id="IPR004392">
    <property type="entry name" value="Hyd_mat_HypB"/>
</dbReference>
<dbReference type="eggNOG" id="COG0378">
    <property type="taxonomic scope" value="Bacteria"/>
</dbReference>
<dbReference type="GO" id="GO:0005525">
    <property type="term" value="F:GTP binding"/>
    <property type="evidence" value="ECO:0007669"/>
    <property type="project" value="UniProtKB-KW"/>
</dbReference>
<dbReference type="PANTHER" id="PTHR30134">
    <property type="entry name" value="HYDROGENASE PROTEIN ASSEMBLY PROTEIN, NICKEL CHAPERONE"/>
    <property type="match status" value="1"/>
</dbReference>
<dbReference type="InterPro" id="IPR003495">
    <property type="entry name" value="CobW/HypB/UreG_nucleotide-bd"/>
</dbReference>
<keyword evidence="5" id="KW-0378">Hydrolase</keyword>
<dbReference type="AlphaFoldDB" id="A0A097ANE7"/>
<dbReference type="PANTHER" id="PTHR30134:SF2">
    <property type="entry name" value="HYDROGENASE MATURATION FACTOR HYPB"/>
    <property type="match status" value="1"/>
</dbReference>
<dbReference type="RefSeq" id="WP_049684335.1">
    <property type="nucleotide sequence ID" value="NZ_CP009170.1"/>
</dbReference>
<dbReference type="KEGG" id="tki:TKV_c01340"/>
<keyword evidence="4" id="KW-0547">Nucleotide-binding</keyword>
<keyword evidence="6" id="KW-0862">Zinc</keyword>
<evidence type="ECO:0000256" key="3">
    <source>
        <dbReference type="ARBA" id="ARBA00022723"/>
    </source>
</evidence>
<dbReference type="STRING" id="2325.TKV_c01340"/>
<keyword evidence="3" id="KW-0479">Metal-binding</keyword>
<dbReference type="GO" id="GO:0051604">
    <property type="term" value="P:protein maturation"/>
    <property type="evidence" value="ECO:0007669"/>
    <property type="project" value="InterPro"/>
</dbReference>
<dbReference type="GO" id="GO:0016151">
    <property type="term" value="F:nickel cation binding"/>
    <property type="evidence" value="ECO:0007669"/>
    <property type="project" value="InterPro"/>
</dbReference>
<dbReference type="PIRSF" id="PIRSF005624">
    <property type="entry name" value="Ni-bind_GTPase"/>
    <property type="match status" value="1"/>
</dbReference>
<organism evidence="9 10">
    <name type="scientific">Thermoanaerobacter kivui</name>
    <name type="common">Acetogenium kivui</name>
    <dbReference type="NCBI Taxonomy" id="2325"/>
    <lineage>
        <taxon>Bacteria</taxon>
        <taxon>Bacillati</taxon>
        <taxon>Bacillota</taxon>
        <taxon>Clostridia</taxon>
        <taxon>Thermoanaerobacterales</taxon>
        <taxon>Thermoanaerobacteraceae</taxon>
        <taxon>Thermoanaerobacter</taxon>
    </lineage>
</organism>
<keyword evidence="10" id="KW-1185">Reference proteome</keyword>
<keyword evidence="2" id="KW-0533">Nickel</keyword>
<keyword evidence="7" id="KW-0342">GTP-binding</keyword>
<dbReference type="HOGENOM" id="CLU_056148_0_1_9"/>
<evidence type="ECO:0000256" key="5">
    <source>
        <dbReference type="ARBA" id="ARBA00022801"/>
    </source>
</evidence>
<dbReference type="Proteomes" id="UP000029669">
    <property type="component" value="Chromosome"/>
</dbReference>
<evidence type="ECO:0000256" key="4">
    <source>
        <dbReference type="ARBA" id="ARBA00022741"/>
    </source>
</evidence>
<dbReference type="SUPFAM" id="SSF52540">
    <property type="entry name" value="P-loop containing nucleoside triphosphate hydrolases"/>
    <property type="match status" value="1"/>
</dbReference>
<sequence>MGIKVLRNIFESNIKRSDELKKIFKEKGIYVINVMGSPGAGKTSVIVEIIKSLKDDLRIGVIEADCEGKYDAEKIDSMGIPVVQLNSEGACHIEAVSVDKAMSNFPTWDIDLLLIENIGNLVCPAGFEIGEDLRMVILSVPEGDDKVAKYPSMFYRCDVMVINKIDVKDYFDFNMQRILTDIQGLNPKVEVFPVSCKTEYGIDKLSAWIKRKVLDKKKSN</sequence>
<proteinExistence type="inferred from homology"/>
<protein>
    <submittedName>
        <fullName evidence="9">Hydrogenase nickel incorporation protein HypB</fullName>
    </submittedName>
</protein>
<dbReference type="OrthoDB" id="9802035at2"/>
<evidence type="ECO:0000259" key="8">
    <source>
        <dbReference type="Pfam" id="PF02492"/>
    </source>
</evidence>
<accession>A0A097ANE7</accession>
<dbReference type="EMBL" id="CP009170">
    <property type="protein sequence ID" value="AIS51339.1"/>
    <property type="molecule type" value="Genomic_DNA"/>
</dbReference>
<evidence type="ECO:0000313" key="10">
    <source>
        <dbReference type="Proteomes" id="UP000029669"/>
    </source>
</evidence>
<dbReference type="Gene3D" id="3.40.50.300">
    <property type="entry name" value="P-loop containing nucleotide triphosphate hydrolases"/>
    <property type="match status" value="1"/>
</dbReference>
<dbReference type="GO" id="GO:0003924">
    <property type="term" value="F:GTPase activity"/>
    <property type="evidence" value="ECO:0007669"/>
    <property type="project" value="InterPro"/>
</dbReference>
<reference evidence="10" key="1">
    <citation type="journal article" date="2015" name="Genome Announc.">
        <title>Whole-Genome Sequences of 80 Environmental and Clinical Isolates of Burkholderia pseudomallei.</title>
        <authorList>
            <person name="Johnson S.L."/>
            <person name="Baker A.L."/>
            <person name="Chain P.S."/>
            <person name="Currie B.J."/>
            <person name="Daligault H.E."/>
            <person name="Davenport K.W."/>
            <person name="Davis C.B."/>
            <person name="Inglis T.J."/>
            <person name="Kaestli M."/>
            <person name="Koren S."/>
            <person name="Mayo M."/>
            <person name="Merritt A.J."/>
            <person name="Price E.P."/>
            <person name="Sarovich D.S."/>
            <person name="Warner J."/>
            <person name="Rosovitz M.J."/>
        </authorList>
    </citation>
    <scope>NUCLEOTIDE SEQUENCE [LARGE SCALE GENOMIC DNA]</scope>
    <source>
        <strain evidence="10">DSM 2030</strain>
    </source>
</reference>
<name>A0A097ANE7_THEKI</name>
<dbReference type="NCBIfam" id="TIGR00073">
    <property type="entry name" value="hypB"/>
    <property type="match status" value="1"/>
</dbReference>
<evidence type="ECO:0000256" key="2">
    <source>
        <dbReference type="ARBA" id="ARBA00022596"/>
    </source>
</evidence>
<feature type="domain" description="CobW/HypB/UreG nucleotide-binding" evidence="8">
    <location>
        <begin position="31"/>
        <end position="192"/>
    </location>
</feature>
<dbReference type="GO" id="GO:0008270">
    <property type="term" value="F:zinc ion binding"/>
    <property type="evidence" value="ECO:0007669"/>
    <property type="project" value="TreeGrafter"/>
</dbReference>
<gene>
    <name evidence="9" type="primary">hypB</name>
    <name evidence="9" type="ORF">TKV_c01340</name>
</gene>
<dbReference type="InterPro" id="IPR027417">
    <property type="entry name" value="P-loop_NTPase"/>
</dbReference>
<evidence type="ECO:0000256" key="6">
    <source>
        <dbReference type="ARBA" id="ARBA00022833"/>
    </source>
</evidence>